<accession>A0A965ZGT0</accession>
<evidence type="ECO:0000313" key="1">
    <source>
        <dbReference type="EMBL" id="NCD70789.1"/>
    </source>
</evidence>
<evidence type="ECO:0000313" key="2">
    <source>
        <dbReference type="Proteomes" id="UP000638732"/>
    </source>
</evidence>
<sequence>MLKDTLQRFGVICQTDNTTKTINFAFFRDIVNNIPKALDWSTKCLDQGKTISFQLGGYAQVNYMKYKEDDNVLPNGFADSQISVKDTTLPASANLFESQFAPTLNRPWLGGTIAQITKIDTSTDANAADFSIGTQPRILIDEKRFVTTPVTFTDGGTTRILNNDFISVPYFYRDGLPEDNLRFNDLRLKYYPELEKILQQSKKVVRWLLLTPRDIMELDLLIPVYLQQDSCYYYINKIDSWRKGQPTKVELVKLG</sequence>
<reference evidence="1" key="2">
    <citation type="submission" date="2020-10" db="EMBL/GenBank/DDBJ databases">
        <title>Mucilaginibacter sp. nov., isolated from soil.</title>
        <authorList>
            <person name="Jeon C.O."/>
        </authorList>
    </citation>
    <scope>NUCLEOTIDE SEQUENCE</scope>
    <source>
        <strain evidence="1">R11</strain>
    </source>
</reference>
<protein>
    <submittedName>
        <fullName evidence="1">Uncharacterized protein</fullName>
    </submittedName>
</protein>
<proteinExistence type="predicted"/>
<dbReference type="RefSeq" id="WP_166586741.1">
    <property type="nucleotide sequence ID" value="NZ_WWEO01000043.1"/>
</dbReference>
<gene>
    <name evidence="1" type="ORF">GSY63_15600</name>
</gene>
<dbReference type="Proteomes" id="UP000638732">
    <property type="component" value="Unassembled WGS sequence"/>
</dbReference>
<comment type="caution">
    <text evidence="1">The sequence shown here is derived from an EMBL/GenBank/DDBJ whole genome shotgun (WGS) entry which is preliminary data.</text>
</comment>
<dbReference type="EMBL" id="WWEO01000043">
    <property type="protein sequence ID" value="NCD70789.1"/>
    <property type="molecule type" value="Genomic_DNA"/>
</dbReference>
<name>A0A965ZGT0_9SPHI</name>
<dbReference type="AlphaFoldDB" id="A0A965ZGT0"/>
<keyword evidence="2" id="KW-1185">Reference proteome</keyword>
<reference evidence="1" key="1">
    <citation type="submission" date="2020-01" db="EMBL/GenBank/DDBJ databases">
        <authorList>
            <person name="Seo Y.L."/>
        </authorList>
    </citation>
    <scope>NUCLEOTIDE SEQUENCE</scope>
    <source>
        <strain evidence="1">R11</strain>
    </source>
</reference>
<organism evidence="1 2">
    <name type="scientific">Mucilaginibacter agri</name>
    <dbReference type="NCBI Taxonomy" id="2695265"/>
    <lineage>
        <taxon>Bacteria</taxon>
        <taxon>Pseudomonadati</taxon>
        <taxon>Bacteroidota</taxon>
        <taxon>Sphingobacteriia</taxon>
        <taxon>Sphingobacteriales</taxon>
        <taxon>Sphingobacteriaceae</taxon>
        <taxon>Mucilaginibacter</taxon>
    </lineage>
</organism>